<dbReference type="InterPro" id="IPR015378">
    <property type="entry name" value="Transposase-like_Mu_C"/>
</dbReference>
<organism evidence="2 3">
    <name type="scientific">Heliobacterium mobile</name>
    <name type="common">Heliobacillus mobilis</name>
    <dbReference type="NCBI Taxonomy" id="28064"/>
    <lineage>
        <taxon>Bacteria</taxon>
        <taxon>Bacillati</taxon>
        <taxon>Bacillota</taxon>
        <taxon>Clostridia</taxon>
        <taxon>Eubacteriales</taxon>
        <taxon>Heliobacteriaceae</taxon>
        <taxon>Heliobacterium</taxon>
    </lineage>
</organism>
<proteinExistence type="predicted"/>
<dbReference type="AlphaFoldDB" id="A0A6I3SKC5"/>
<feature type="domain" description="Transposase-like Mu C-terminal" evidence="1">
    <location>
        <begin position="3"/>
        <end position="23"/>
    </location>
</feature>
<name>A0A6I3SKC5_HELMO</name>
<dbReference type="EMBL" id="WNKU01000010">
    <property type="protein sequence ID" value="MTV49381.1"/>
    <property type="molecule type" value="Genomic_DNA"/>
</dbReference>
<comment type="caution">
    <text evidence="2">The sequence shown here is derived from an EMBL/GenBank/DDBJ whole genome shotgun (WGS) entry which is preliminary data.</text>
</comment>
<dbReference type="RefSeq" id="WP_155476477.1">
    <property type="nucleotide sequence ID" value="NZ_WNKU01000010.1"/>
</dbReference>
<dbReference type="Proteomes" id="UP000430670">
    <property type="component" value="Unassembled WGS sequence"/>
</dbReference>
<keyword evidence="3" id="KW-1185">Reference proteome</keyword>
<reference evidence="2 3" key="1">
    <citation type="submission" date="2019-11" db="EMBL/GenBank/DDBJ databases">
        <title>Whole-genome sequence of a the green, strictly anaerobic photosynthetic bacterium Heliobacillus mobilis DSM 6151.</title>
        <authorList>
            <person name="Kyndt J.A."/>
            <person name="Meyer T.E."/>
        </authorList>
    </citation>
    <scope>NUCLEOTIDE SEQUENCE [LARGE SCALE GENOMIC DNA]</scope>
    <source>
        <strain evidence="2 3">DSM 6151</strain>
    </source>
</reference>
<evidence type="ECO:0000313" key="2">
    <source>
        <dbReference type="EMBL" id="MTV49381.1"/>
    </source>
</evidence>
<accession>A0A6I3SKC5</accession>
<evidence type="ECO:0000313" key="3">
    <source>
        <dbReference type="Proteomes" id="UP000430670"/>
    </source>
</evidence>
<protein>
    <recommendedName>
        <fullName evidence="1">Transposase-like Mu C-terminal domain-containing protein</fullName>
    </recommendedName>
</protein>
<dbReference type="Pfam" id="PF09299">
    <property type="entry name" value="Mu-transpos_C"/>
    <property type="match status" value="1"/>
</dbReference>
<evidence type="ECO:0000259" key="1">
    <source>
        <dbReference type="Pfam" id="PF09299"/>
    </source>
</evidence>
<sequence>MLGNKVELRYNPYDLRRILVYDKAPFAVKRNLTK</sequence>
<gene>
    <name evidence="2" type="ORF">GJ688_10365</name>
</gene>